<dbReference type="SMART" id="SM00567">
    <property type="entry name" value="EZ_HEAT"/>
    <property type="match status" value="6"/>
</dbReference>
<evidence type="ECO:0000256" key="3">
    <source>
        <dbReference type="ARBA" id="ARBA00023004"/>
    </source>
</evidence>
<gene>
    <name evidence="7" type="ORF">ETAA8_48470</name>
</gene>
<sequence precursor="true">MNRPSICLWVLIAAFGIASVSAAEPGQVDPPLPDGTREAQAKIAALRMPKGLKVELFAAEPRLASPVALCLDEQGRVYVAEEFRFNRGTEENRSRPFLLEDDLQLKTVDDRLAMFQKFAGKFEGGMEWFTRYTDQVRRLEDRDGDGRAEISTVFAAGLNGPLDGLAAGLIARDGDIYLTCIPKLWKLRDEDGDGVAEKREALLHGFGVNAAFLGHDLHGLCWGPDGKLYFSVGDRGFHVQTKEGTTLAEPRRGAVFRCNADGSEFEVVHRGLRNPQELAFDDSGNLFAADNNCDKGDISRLVYVVEGADSGWNMAYQTIPAPYETGPWHAEKIWHLDGAAEAESIRPAWVLPPVGKLGAGPSGFAYCGAAGWSEHFRGRFFHCNYTGNGGIETFRVKAKGASFEIVGYEDFLKPISATDADFGYDGKLYVSDFVGLDWTGKSRGGRVYTAFDPATVSSAETLQVKELFAKGFKQRANDELLALLAHADQRVRQRAQFELAGRGAAAIPVFTKVAESNPSLLARLHAIWGLGMLGRHQPAALQPVIALLASDNAEIRAQAARTLGDVRCPDAGTKLVQLLQDAEPRVQLHAAVALGRTRFKPAVEPLFTLIQSNQNRDKYLRHACVYALGEIGNKQAVLAKANDTEPAVRLATLLVLRRWNDVEVKRFLSDADWSIAAEAARAVNDLALDAAIGDLAALADGLHLSAAQVPDSLGRRVIHANFRLGTTSHAAAVARIAANDKLSLPIRREALAALSDWTKPTQRDRVNGNWRPLGARDAAIVQAAVQPQLSALLSHCQGELQVQLTQLITKLALKTDDNTFVEWARDSAKETPVRIAALELLASRKHERTKDLLVAALAEPDQSLAVAAMRIVGRNLPGEALEIISTSLKSPETAIPVKQQALASLAELKTKGADELLGDWAARLTRGTVPKSLQLDVVEAINGRDSAELKKSLEPFTKRQETGDSLERFRLALEGGDVEKGKQIFTGHRQAQCSRCHRVGDQGGDAGPNLTRLSATAERQHLLASLVLPNLQIAPGFGSVTLLLADGTSVGGIIKSEKDGVIELLTPQNELRKIKTEEVEDRTMPVSAMPPMDKVLSLREIRDVVEFLSTLK</sequence>
<dbReference type="GO" id="GO:0009055">
    <property type="term" value="F:electron transfer activity"/>
    <property type="evidence" value="ECO:0007669"/>
    <property type="project" value="InterPro"/>
</dbReference>
<evidence type="ECO:0000256" key="2">
    <source>
        <dbReference type="ARBA" id="ARBA00022723"/>
    </source>
</evidence>
<dbReference type="InterPro" id="IPR009056">
    <property type="entry name" value="Cyt_c-like_dom"/>
</dbReference>
<dbReference type="SUPFAM" id="SSF48371">
    <property type="entry name" value="ARM repeat"/>
    <property type="match status" value="2"/>
</dbReference>
<dbReference type="Proteomes" id="UP000315017">
    <property type="component" value="Chromosome"/>
</dbReference>
<dbReference type="InterPro" id="IPR036909">
    <property type="entry name" value="Cyt_c-like_dom_sf"/>
</dbReference>
<protein>
    <submittedName>
        <fullName evidence="7">Cytochrome c</fullName>
    </submittedName>
</protein>
<dbReference type="Pfam" id="PF23500">
    <property type="entry name" value="DUF7133"/>
    <property type="match status" value="1"/>
</dbReference>
<evidence type="ECO:0000313" key="8">
    <source>
        <dbReference type="Proteomes" id="UP000315017"/>
    </source>
</evidence>
<reference evidence="7 8" key="1">
    <citation type="submission" date="2019-02" db="EMBL/GenBank/DDBJ databases">
        <title>Deep-cultivation of Planctomycetes and their phenomic and genomic characterization uncovers novel biology.</title>
        <authorList>
            <person name="Wiegand S."/>
            <person name="Jogler M."/>
            <person name="Boedeker C."/>
            <person name="Pinto D."/>
            <person name="Vollmers J."/>
            <person name="Rivas-Marin E."/>
            <person name="Kohn T."/>
            <person name="Peeters S.H."/>
            <person name="Heuer A."/>
            <person name="Rast P."/>
            <person name="Oberbeckmann S."/>
            <person name="Bunk B."/>
            <person name="Jeske O."/>
            <person name="Meyerdierks A."/>
            <person name="Storesund J.E."/>
            <person name="Kallscheuer N."/>
            <person name="Luecker S."/>
            <person name="Lage O.M."/>
            <person name="Pohl T."/>
            <person name="Merkel B.J."/>
            <person name="Hornburger P."/>
            <person name="Mueller R.-W."/>
            <person name="Bruemmer F."/>
            <person name="Labrenz M."/>
            <person name="Spormann A.M."/>
            <person name="Op den Camp H."/>
            <person name="Overmann J."/>
            <person name="Amann R."/>
            <person name="Jetten M.S.M."/>
            <person name="Mascher T."/>
            <person name="Medema M.H."/>
            <person name="Devos D.P."/>
            <person name="Kaster A.-K."/>
            <person name="Ovreas L."/>
            <person name="Rohde M."/>
            <person name="Galperin M.Y."/>
            <person name="Jogler C."/>
        </authorList>
    </citation>
    <scope>NUCLEOTIDE SEQUENCE [LARGE SCALE GENOMIC DNA]</scope>
    <source>
        <strain evidence="7 8">ETA_A8</strain>
    </source>
</reference>
<keyword evidence="5" id="KW-0732">Signal</keyword>
<dbReference type="GO" id="GO:0020037">
    <property type="term" value="F:heme binding"/>
    <property type="evidence" value="ECO:0007669"/>
    <property type="project" value="InterPro"/>
</dbReference>
<dbReference type="SUPFAM" id="SSF50952">
    <property type="entry name" value="Soluble quinoprotein glucose dehydrogenase"/>
    <property type="match status" value="1"/>
</dbReference>
<dbReference type="InterPro" id="IPR013428">
    <property type="entry name" value="Membrane-bound_put_N"/>
</dbReference>
<feature type="domain" description="Cytochrome c" evidence="6">
    <location>
        <begin position="976"/>
        <end position="1112"/>
    </location>
</feature>
<keyword evidence="8" id="KW-1185">Reference proteome</keyword>
<dbReference type="InterPro" id="IPR004155">
    <property type="entry name" value="PBS_lyase_HEAT"/>
</dbReference>
<dbReference type="RefSeq" id="WP_145094006.1">
    <property type="nucleotide sequence ID" value="NZ_CP036274.1"/>
</dbReference>
<dbReference type="InterPro" id="IPR011989">
    <property type="entry name" value="ARM-like"/>
</dbReference>
<dbReference type="OrthoDB" id="9770043at2"/>
<dbReference type="Gene3D" id="2.120.10.30">
    <property type="entry name" value="TolB, C-terminal domain"/>
    <property type="match status" value="1"/>
</dbReference>
<dbReference type="NCBIfam" id="TIGR02603">
    <property type="entry name" value="CxxCH_TIGR02603"/>
    <property type="match status" value="1"/>
</dbReference>
<dbReference type="KEGG" id="aagg:ETAA8_48470"/>
<dbReference type="GO" id="GO:0046872">
    <property type="term" value="F:metal ion binding"/>
    <property type="evidence" value="ECO:0007669"/>
    <property type="project" value="UniProtKB-KW"/>
</dbReference>
<feature type="chain" id="PRO_5021782162" evidence="5">
    <location>
        <begin position="23"/>
        <end position="1112"/>
    </location>
</feature>
<dbReference type="InterPro" id="IPR011041">
    <property type="entry name" value="Quinoprot_gluc/sorb_DH_b-prop"/>
</dbReference>
<dbReference type="Gene3D" id="1.25.10.10">
    <property type="entry name" value="Leucine-rich Repeat Variant"/>
    <property type="match status" value="1"/>
</dbReference>
<accession>A0A517YHP7</accession>
<evidence type="ECO:0000259" key="6">
    <source>
        <dbReference type="PROSITE" id="PS51007"/>
    </source>
</evidence>
<dbReference type="InterPro" id="IPR013427">
    <property type="entry name" value="Haem-bd_dom_put"/>
</dbReference>
<keyword evidence="1 4" id="KW-0349">Heme</keyword>
<dbReference type="EMBL" id="CP036274">
    <property type="protein sequence ID" value="QDU29732.1"/>
    <property type="molecule type" value="Genomic_DNA"/>
</dbReference>
<dbReference type="InterPro" id="IPR016024">
    <property type="entry name" value="ARM-type_fold"/>
</dbReference>
<evidence type="ECO:0000256" key="1">
    <source>
        <dbReference type="ARBA" id="ARBA00022617"/>
    </source>
</evidence>
<name>A0A517YHP7_9BACT</name>
<evidence type="ECO:0000256" key="5">
    <source>
        <dbReference type="SAM" id="SignalP"/>
    </source>
</evidence>
<feature type="signal peptide" evidence="5">
    <location>
        <begin position="1"/>
        <end position="22"/>
    </location>
</feature>
<dbReference type="PANTHER" id="PTHR33546:SF1">
    <property type="entry name" value="LARGE, MULTIFUNCTIONAL SECRETED PROTEIN"/>
    <property type="match status" value="1"/>
</dbReference>
<evidence type="ECO:0000256" key="4">
    <source>
        <dbReference type="PROSITE-ProRule" id="PRU00433"/>
    </source>
</evidence>
<dbReference type="InterPro" id="IPR011042">
    <property type="entry name" value="6-blade_b-propeller_TolB-like"/>
</dbReference>
<proteinExistence type="predicted"/>
<organism evidence="7 8">
    <name type="scientific">Anatilimnocola aggregata</name>
    <dbReference type="NCBI Taxonomy" id="2528021"/>
    <lineage>
        <taxon>Bacteria</taxon>
        <taxon>Pseudomonadati</taxon>
        <taxon>Planctomycetota</taxon>
        <taxon>Planctomycetia</taxon>
        <taxon>Pirellulales</taxon>
        <taxon>Pirellulaceae</taxon>
        <taxon>Anatilimnocola</taxon>
    </lineage>
</organism>
<dbReference type="Gene3D" id="1.10.760.10">
    <property type="entry name" value="Cytochrome c-like domain"/>
    <property type="match status" value="1"/>
</dbReference>
<dbReference type="InterPro" id="IPR055557">
    <property type="entry name" value="DUF7133"/>
</dbReference>
<dbReference type="PANTHER" id="PTHR33546">
    <property type="entry name" value="LARGE, MULTIFUNCTIONAL SECRETED PROTEIN-RELATED"/>
    <property type="match status" value="1"/>
</dbReference>
<dbReference type="Pfam" id="PF13646">
    <property type="entry name" value="HEAT_2"/>
    <property type="match status" value="2"/>
</dbReference>
<dbReference type="NCBIfam" id="TIGR02604">
    <property type="entry name" value="Piru_Ver_Nterm"/>
    <property type="match status" value="1"/>
</dbReference>
<evidence type="ECO:0000313" key="7">
    <source>
        <dbReference type="EMBL" id="QDU29732.1"/>
    </source>
</evidence>
<dbReference type="SUPFAM" id="SSF46626">
    <property type="entry name" value="Cytochrome c"/>
    <property type="match status" value="1"/>
</dbReference>
<dbReference type="AlphaFoldDB" id="A0A517YHP7"/>
<dbReference type="PROSITE" id="PS51007">
    <property type="entry name" value="CYTC"/>
    <property type="match status" value="1"/>
</dbReference>
<keyword evidence="3 4" id="KW-0408">Iron</keyword>
<keyword evidence="2 4" id="KW-0479">Metal-binding</keyword>